<reference evidence="1" key="2">
    <citation type="submission" date="2022-01" db="EMBL/GenBank/DDBJ databases">
        <authorList>
            <person name="Yamashiro T."/>
            <person name="Shiraishi A."/>
            <person name="Satake H."/>
            <person name="Nakayama K."/>
        </authorList>
    </citation>
    <scope>NUCLEOTIDE SEQUENCE</scope>
</reference>
<comment type="caution">
    <text evidence="1">The sequence shown here is derived from an EMBL/GenBank/DDBJ whole genome shotgun (WGS) entry which is preliminary data.</text>
</comment>
<accession>A0ABQ5CIW9</accession>
<reference evidence="1" key="1">
    <citation type="journal article" date="2022" name="Int. J. Mol. Sci.">
        <title>Draft Genome of Tanacetum Coccineum: Genomic Comparison of Closely Related Tanacetum-Family Plants.</title>
        <authorList>
            <person name="Yamashiro T."/>
            <person name="Shiraishi A."/>
            <person name="Nakayama K."/>
            <person name="Satake H."/>
        </authorList>
    </citation>
    <scope>NUCLEOTIDE SEQUENCE</scope>
</reference>
<gene>
    <name evidence="1" type="ORF">Tco_0895825</name>
</gene>
<protein>
    <submittedName>
        <fullName evidence="1">Uncharacterized protein</fullName>
    </submittedName>
</protein>
<evidence type="ECO:0000313" key="1">
    <source>
        <dbReference type="EMBL" id="GJT25888.1"/>
    </source>
</evidence>
<sequence length="115" mass="13306">MKSKHSHDDYLYCADHTAKLVQEQWVDTVNHDGKWIEEEEEDDSNNALAISFYPRAEPVEPLEWKTPENRLKPSSVEPPELEIKGTNALRIMHSPVNVSKMHYGNIPEPYQTDSM</sequence>
<name>A0ABQ5CIW9_9ASTR</name>
<dbReference type="Proteomes" id="UP001151760">
    <property type="component" value="Unassembled WGS sequence"/>
</dbReference>
<evidence type="ECO:0000313" key="2">
    <source>
        <dbReference type="Proteomes" id="UP001151760"/>
    </source>
</evidence>
<dbReference type="EMBL" id="BQNB010014247">
    <property type="protein sequence ID" value="GJT25888.1"/>
    <property type="molecule type" value="Genomic_DNA"/>
</dbReference>
<proteinExistence type="predicted"/>
<keyword evidence="2" id="KW-1185">Reference proteome</keyword>
<organism evidence="1 2">
    <name type="scientific">Tanacetum coccineum</name>
    <dbReference type="NCBI Taxonomy" id="301880"/>
    <lineage>
        <taxon>Eukaryota</taxon>
        <taxon>Viridiplantae</taxon>
        <taxon>Streptophyta</taxon>
        <taxon>Embryophyta</taxon>
        <taxon>Tracheophyta</taxon>
        <taxon>Spermatophyta</taxon>
        <taxon>Magnoliopsida</taxon>
        <taxon>eudicotyledons</taxon>
        <taxon>Gunneridae</taxon>
        <taxon>Pentapetalae</taxon>
        <taxon>asterids</taxon>
        <taxon>campanulids</taxon>
        <taxon>Asterales</taxon>
        <taxon>Asteraceae</taxon>
        <taxon>Asteroideae</taxon>
        <taxon>Anthemideae</taxon>
        <taxon>Anthemidinae</taxon>
        <taxon>Tanacetum</taxon>
    </lineage>
</organism>